<feature type="transmembrane region" description="Helical" evidence="12">
    <location>
        <begin position="194"/>
        <end position="212"/>
    </location>
</feature>
<dbReference type="Pfam" id="PF00664">
    <property type="entry name" value="ABC_membrane"/>
    <property type="match status" value="2"/>
</dbReference>
<dbReference type="CDD" id="cd18577">
    <property type="entry name" value="ABC_6TM_Pgp_ABCB1_D1_like"/>
    <property type="match status" value="1"/>
</dbReference>
<evidence type="ECO:0000256" key="2">
    <source>
        <dbReference type="ARBA" id="ARBA00007577"/>
    </source>
</evidence>
<dbReference type="InterPro" id="IPR027417">
    <property type="entry name" value="P-loop_NTPase"/>
</dbReference>
<evidence type="ECO:0000256" key="1">
    <source>
        <dbReference type="ARBA" id="ARBA00004141"/>
    </source>
</evidence>
<dbReference type="FunFam" id="3.40.50.300:FF:000240">
    <property type="entry name" value="ABC transporter B family member 20"/>
    <property type="match status" value="1"/>
</dbReference>
<dbReference type="InterPro" id="IPR003439">
    <property type="entry name" value="ABC_transporter-like_ATP-bd"/>
</dbReference>
<comment type="similarity">
    <text evidence="2">Belongs to the ABC transporter superfamily. ABCB family. Multidrug resistance exporter (TC 3.A.1.201) subfamily.</text>
</comment>
<sequence>MDRHSSSDLSQSRANQDKAPGLDEEQTSSSTLSEKSQSHEAPQKQTSPRSRSALSRLFYQNSSAIDFCSLICAFLAACGAGAAMPLMTVVFGSSVNHLNKFGSQEQSTRSFSEAMTRNALWFLYLFIGRLVLIYIYTALLSLTSIRLTKAIRKAYVRSILRQDISYLDSFSTEALASTISGNTDVIENLIGDKLGSVVMTAATIVTAFAVAFTKQWKLTLVTATSLPVLIGGFGFSFVLDSKIESKIMNVNKLASSLTQEAISSIRVVTAFGAGPALRKKYQALLDDVERLGFRKAPVVGAQYSVDMAVMYCSYSLAWYYGSRLLIHGEIDGAGQITTVLFSVLMGVVYTSQLVPTIGVFARGSAAVQDMYDIIDRPSAIDSLSQDGEQPRDAGQGVLELRNVSFAYPSRPDVPVLVNFNVTFEPGKTTALVGASGSGKSTIVALAERWFEPTSGSITLSGTPLSSLNVRSLRRQIGLVQQEPVLFRDTIYMNVVHGLCGSPADSHSESEKRELVRLACIEAHADDFIQGLPQKYDTILGDRGDTLSGGQKQRVAIARSIIGNPSILFLDEATSALDSHAEKKVQSALDQVCEKRTTVVVAHNLATIRRADKIVVLNHGRIVEEGTHQELLALEGAYHKLVEAQSLHADRSQSINSTNSPSDDQVSPEPSSSDDEILHAAAEKVRPEATCLEPDQDDDVSRKHSLAKCLVIMSREQLHLLPLFLVGVLATIGAGGVFAAQAIIFAKSIVAFQLPDASQISHHIDFWALMYFMVALGTFASYSVMGGLFTVLAYKVMKFYRAEYFASILSQDIVYFDEIGHSAAELTIQLSLNCDRLQSFLASNIALLLVVMVNILSCCILALATGWKLALVTILGAMPVLIVAGTLRTRIEMTSQDQASKLYLESARFASEAAGAMRTVSSLTLEDKILSGYDQRLEQSTRSETRRKLISSIFFALSQSVEIGVSGLGFWYGGKLVAQGEYTTEKFFAVYIAVIFGGQAAGSLFGYTIDTTKAHSAANQIIDMRRSLSQRVCTTGLKDPRMSEKQSFIQFKDVEFAYPTRPDCPVLQGLNLSIQRGESLGIVGASGCGKTTIIALLERFYDIDKGSLLIGATSLKELNLQQHRARLAIVPQDTALFQDSIRENVLVGMSDAANISAEVLEERLVQSCKAANIHDFIVSLPDGYQTEIGSRGVSLSGGQRQRVAIARALIRDPDVLLFDEATSALDAENEAIVQAAIENVVRQRPDRTCITVAHRLSTVKRCDRIIVMSEGRVVEEGTHAGLMAMRGRLYDMALAQLVDSAPMS</sequence>
<dbReference type="SUPFAM" id="SSF90123">
    <property type="entry name" value="ABC transporter transmembrane region"/>
    <property type="match status" value="2"/>
</dbReference>
<dbReference type="Gene3D" id="1.20.1560.10">
    <property type="entry name" value="ABC transporter type 1, transmembrane domain"/>
    <property type="match status" value="1"/>
</dbReference>
<dbReference type="GO" id="GO:0090374">
    <property type="term" value="P:oligopeptide export from mitochondrion"/>
    <property type="evidence" value="ECO:0007669"/>
    <property type="project" value="TreeGrafter"/>
</dbReference>
<keyword evidence="6" id="KW-0547">Nucleotide-binding</keyword>
<proteinExistence type="inferred from homology"/>
<dbReference type="InterPro" id="IPR003593">
    <property type="entry name" value="AAA+_ATPase"/>
</dbReference>
<dbReference type="CDD" id="cd18578">
    <property type="entry name" value="ABC_6TM_Pgp_ABCB1_D2_like"/>
    <property type="match status" value="1"/>
</dbReference>
<feature type="domain" description="ABC transmembrane type-1" evidence="14">
    <location>
        <begin position="724"/>
        <end position="1012"/>
    </location>
</feature>
<keyword evidence="4 12" id="KW-0812">Transmembrane</keyword>
<feature type="transmembrane region" description="Helical" evidence="12">
    <location>
        <begin position="844"/>
        <end position="862"/>
    </location>
</feature>
<dbReference type="InterPro" id="IPR039421">
    <property type="entry name" value="Type_1_exporter"/>
</dbReference>
<dbReference type="GO" id="GO:0005524">
    <property type="term" value="F:ATP binding"/>
    <property type="evidence" value="ECO:0007669"/>
    <property type="project" value="UniProtKB-KW"/>
</dbReference>
<feature type="transmembrane region" description="Helical" evidence="12">
    <location>
        <begin position="719"/>
        <end position="745"/>
    </location>
</feature>
<dbReference type="PANTHER" id="PTHR43394:SF11">
    <property type="entry name" value="ATP-BINDING CASSETTE TRANSPORTER"/>
    <property type="match status" value="1"/>
</dbReference>
<dbReference type="PANTHER" id="PTHR43394">
    <property type="entry name" value="ATP-DEPENDENT PERMEASE MDL1, MITOCHONDRIAL"/>
    <property type="match status" value="1"/>
</dbReference>
<dbReference type="GO" id="GO:0016887">
    <property type="term" value="F:ATP hydrolysis activity"/>
    <property type="evidence" value="ECO:0007669"/>
    <property type="project" value="InterPro"/>
</dbReference>
<protein>
    <submittedName>
        <fullName evidence="15">Multidrug resistance protein 3</fullName>
    </submittedName>
</protein>
<dbReference type="InterPro" id="IPR036640">
    <property type="entry name" value="ABC1_TM_sf"/>
</dbReference>
<dbReference type="SUPFAM" id="SSF52540">
    <property type="entry name" value="P-loop containing nucleoside triphosphate hydrolases"/>
    <property type="match status" value="2"/>
</dbReference>
<dbReference type="Proteomes" id="UP000306584">
    <property type="component" value="Unassembled WGS sequence"/>
</dbReference>
<feature type="transmembrane region" description="Helical" evidence="12">
    <location>
        <begin position="64"/>
        <end position="91"/>
    </location>
</feature>
<evidence type="ECO:0000256" key="3">
    <source>
        <dbReference type="ARBA" id="ARBA00022448"/>
    </source>
</evidence>
<evidence type="ECO:0000256" key="6">
    <source>
        <dbReference type="ARBA" id="ARBA00022741"/>
    </source>
</evidence>
<name>A0A4S9LWA8_AURPU</name>
<dbReference type="FunFam" id="3.40.50.300:FF:000913">
    <property type="entry name" value="ABC multidrug transporter SitT"/>
    <property type="match status" value="1"/>
</dbReference>
<dbReference type="GO" id="GO:0005743">
    <property type="term" value="C:mitochondrial inner membrane"/>
    <property type="evidence" value="ECO:0007669"/>
    <property type="project" value="TreeGrafter"/>
</dbReference>
<feature type="transmembrane region" description="Helical" evidence="12">
    <location>
        <begin position="765"/>
        <end position="793"/>
    </location>
</feature>
<evidence type="ECO:0000256" key="5">
    <source>
        <dbReference type="ARBA" id="ARBA00022737"/>
    </source>
</evidence>
<comment type="caution">
    <text evidence="15">The sequence shown here is derived from an EMBL/GenBank/DDBJ whole genome shotgun (WGS) entry which is preliminary data.</text>
</comment>
<dbReference type="SMART" id="SM00382">
    <property type="entry name" value="AAA"/>
    <property type="match status" value="2"/>
</dbReference>
<feature type="compositionally biased region" description="Polar residues" evidence="11">
    <location>
        <begin position="651"/>
        <end position="670"/>
    </location>
</feature>
<dbReference type="InterPro" id="IPR017871">
    <property type="entry name" value="ABC_transporter-like_CS"/>
</dbReference>
<feature type="region of interest" description="Disordered" evidence="11">
    <location>
        <begin position="648"/>
        <end position="675"/>
    </location>
</feature>
<evidence type="ECO:0000256" key="7">
    <source>
        <dbReference type="ARBA" id="ARBA00022840"/>
    </source>
</evidence>
<feature type="domain" description="ABC transporter" evidence="13">
    <location>
        <begin position="1048"/>
        <end position="1294"/>
    </location>
</feature>
<evidence type="ECO:0000256" key="10">
    <source>
        <dbReference type="ARBA" id="ARBA00023180"/>
    </source>
</evidence>
<dbReference type="Gene3D" id="3.40.50.300">
    <property type="entry name" value="P-loop containing nucleotide triphosphate hydrolases"/>
    <property type="match status" value="2"/>
</dbReference>
<comment type="subcellular location">
    <subcellularLocation>
        <location evidence="1">Membrane</location>
        <topology evidence="1">Multi-pass membrane protein</topology>
    </subcellularLocation>
</comment>
<feature type="region of interest" description="Disordered" evidence="11">
    <location>
        <begin position="1"/>
        <end position="49"/>
    </location>
</feature>
<keyword evidence="5" id="KW-0677">Repeat</keyword>
<keyword evidence="3" id="KW-0813">Transport</keyword>
<evidence type="ECO:0000259" key="14">
    <source>
        <dbReference type="PROSITE" id="PS50929"/>
    </source>
</evidence>
<feature type="transmembrane region" description="Helical" evidence="12">
    <location>
        <begin position="868"/>
        <end position="886"/>
    </location>
</feature>
<dbReference type="Pfam" id="PF00005">
    <property type="entry name" value="ABC_tran"/>
    <property type="match status" value="2"/>
</dbReference>
<feature type="transmembrane region" description="Helical" evidence="12">
    <location>
        <begin position="218"/>
        <end position="239"/>
    </location>
</feature>
<dbReference type="GO" id="GO:0015421">
    <property type="term" value="F:ABC-type oligopeptide transporter activity"/>
    <property type="evidence" value="ECO:0007669"/>
    <property type="project" value="TreeGrafter"/>
</dbReference>
<evidence type="ECO:0000256" key="9">
    <source>
        <dbReference type="ARBA" id="ARBA00023136"/>
    </source>
</evidence>
<organism evidence="15 16">
    <name type="scientific">Aureobasidium pullulans</name>
    <name type="common">Black yeast</name>
    <name type="synonym">Pullularia pullulans</name>
    <dbReference type="NCBI Taxonomy" id="5580"/>
    <lineage>
        <taxon>Eukaryota</taxon>
        <taxon>Fungi</taxon>
        <taxon>Dikarya</taxon>
        <taxon>Ascomycota</taxon>
        <taxon>Pezizomycotina</taxon>
        <taxon>Dothideomycetes</taxon>
        <taxon>Dothideomycetidae</taxon>
        <taxon>Dothideales</taxon>
        <taxon>Saccotheciaceae</taxon>
        <taxon>Aureobasidium</taxon>
    </lineage>
</organism>
<dbReference type="PROSITE" id="PS50893">
    <property type="entry name" value="ABC_TRANSPORTER_2"/>
    <property type="match status" value="2"/>
</dbReference>
<keyword evidence="8 12" id="KW-1133">Transmembrane helix</keyword>
<dbReference type="PROSITE" id="PS00211">
    <property type="entry name" value="ABC_TRANSPORTER_1"/>
    <property type="match status" value="2"/>
</dbReference>
<dbReference type="CDD" id="cd03249">
    <property type="entry name" value="ABC_MTABC3_MDL1_MDL2"/>
    <property type="match status" value="1"/>
</dbReference>
<keyword evidence="10" id="KW-0325">Glycoprotein</keyword>
<evidence type="ECO:0000256" key="8">
    <source>
        <dbReference type="ARBA" id="ARBA00022989"/>
    </source>
</evidence>
<gene>
    <name evidence="15" type="ORF">D6D01_02195</name>
</gene>
<feature type="transmembrane region" description="Helical" evidence="12">
    <location>
        <begin position="986"/>
        <end position="1006"/>
    </location>
</feature>
<feature type="domain" description="ABC transporter" evidence="13">
    <location>
        <begin position="398"/>
        <end position="643"/>
    </location>
</feature>
<evidence type="ECO:0000313" key="16">
    <source>
        <dbReference type="Proteomes" id="UP000306584"/>
    </source>
</evidence>
<evidence type="ECO:0000313" key="15">
    <source>
        <dbReference type="EMBL" id="THY33595.1"/>
    </source>
</evidence>
<feature type="transmembrane region" description="Helical" evidence="12">
    <location>
        <begin position="948"/>
        <end position="971"/>
    </location>
</feature>
<evidence type="ECO:0000256" key="12">
    <source>
        <dbReference type="SAM" id="Phobius"/>
    </source>
</evidence>
<evidence type="ECO:0000256" key="11">
    <source>
        <dbReference type="SAM" id="MobiDB-lite"/>
    </source>
</evidence>
<feature type="domain" description="ABC transmembrane type-1" evidence="14">
    <location>
        <begin position="73"/>
        <end position="362"/>
    </location>
</feature>
<evidence type="ECO:0000259" key="13">
    <source>
        <dbReference type="PROSITE" id="PS50893"/>
    </source>
</evidence>
<keyword evidence="7" id="KW-0067">ATP-binding</keyword>
<dbReference type="PROSITE" id="PS50929">
    <property type="entry name" value="ABC_TM1F"/>
    <property type="match status" value="2"/>
</dbReference>
<evidence type="ECO:0000256" key="4">
    <source>
        <dbReference type="ARBA" id="ARBA00022692"/>
    </source>
</evidence>
<accession>A0A4S9LWA8</accession>
<reference evidence="15 16" key="1">
    <citation type="submission" date="2018-10" db="EMBL/GenBank/DDBJ databases">
        <title>Fifty Aureobasidium pullulans genomes reveal a recombining polyextremotolerant generalist.</title>
        <authorList>
            <person name="Gostincar C."/>
            <person name="Turk M."/>
            <person name="Zajc J."/>
            <person name="Gunde-Cimerman N."/>
        </authorList>
    </citation>
    <scope>NUCLEOTIDE SEQUENCE [LARGE SCALE GENOMIC DNA]</scope>
    <source>
        <strain evidence="15 16">EXF-6604</strain>
    </source>
</reference>
<dbReference type="InterPro" id="IPR011527">
    <property type="entry name" value="ABC1_TM_dom"/>
</dbReference>
<keyword evidence="9 12" id="KW-0472">Membrane</keyword>
<feature type="transmembrane region" description="Helical" evidence="12">
    <location>
        <begin position="121"/>
        <end position="143"/>
    </location>
</feature>
<dbReference type="EMBL" id="QZBD01000047">
    <property type="protein sequence ID" value="THY33595.1"/>
    <property type="molecule type" value="Genomic_DNA"/>
</dbReference>